<dbReference type="KEGG" id="vg:28801841"/>
<dbReference type="RefSeq" id="YP_009274886.1">
    <property type="nucleotide sequence ID" value="NC_030920.1"/>
</dbReference>
<keyword evidence="2" id="KW-1185">Reference proteome</keyword>
<evidence type="ECO:0000313" key="1">
    <source>
        <dbReference type="EMBL" id="AMB18762.1"/>
    </source>
</evidence>
<dbReference type="OrthoDB" id="35388at10239"/>
<dbReference type="EMBL" id="KU253712">
    <property type="protein sequence ID" value="AMB18762.1"/>
    <property type="molecule type" value="Genomic_DNA"/>
</dbReference>
<dbReference type="SUPFAM" id="SSF47413">
    <property type="entry name" value="lambda repressor-like DNA-binding domains"/>
    <property type="match status" value="1"/>
</dbReference>
<dbReference type="GeneID" id="28801841"/>
<dbReference type="GO" id="GO:0003677">
    <property type="term" value="F:DNA binding"/>
    <property type="evidence" value="ECO:0007669"/>
    <property type="project" value="InterPro"/>
</dbReference>
<name>A0A0Y0AFP1_9CAUD</name>
<evidence type="ECO:0000313" key="2">
    <source>
        <dbReference type="Proteomes" id="UP000204502"/>
    </source>
</evidence>
<dbReference type="CDD" id="cd00093">
    <property type="entry name" value="HTH_XRE"/>
    <property type="match status" value="1"/>
</dbReference>
<accession>A0A0Y0AFP1</accession>
<reference evidence="1 2" key="1">
    <citation type="journal article" date="2016" name="Genome Announc.">
        <title>Complete Genome Sequence of Bacillus megaterium Bacteriophage Eldridge.</title>
        <authorList>
            <person name="Reveille A.M."/>
            <person name="Eldridge K.A."/>
            <person name="Temple L.M."/>
        </authorList>
    </citation>
    <scope>NUCLEOTIDE SEQUENCE [LARGE SCALE GENOMIC DNA]</scope>
</reference>
<sequence length="119" mass="13794">MDLFTEKLYSFLSDKMRANQEEKQMSKTKTFADVQQELWETDPYRKFVLDSLGKVMACQDRLKWSQDKLADEAGLPYDTVHAIFEGDIIPGVEIMNMLMKAVGFEWTLREASGEDEDEV</sequence>
<dbReference type="InterPro" id="IPR010982">
    <property type="entry name" value="Lambda_DNA-bd_dom_sf"/>
</dbReference>
<organism evidence="1 2">
    <name type="scientific">Bacillus phage Eldridge</name>
    <dbReference type="NCBI Taxonomy" id="1776293"/>
    <lineage>
        <taxon>Viruses</taxon>
        <taxon>Duplodnaviria</taxon>
        <taxon>Heunggongvirae</taxon>
        <taxon>Uroviricota</taxon>
        <taxon>Caudoviricetes</taxon>
        <taxon>Herelleviridae</taxon>
        <taxon>Bastillevirinae</taxon>
        <taxon>Eldridgevirus</taxon>
        <taxon>Eldridgevirus eldridge</taxon>
    </lineage>
</organism>
<dbReference type="Proteomes" id="UP000204502">
    <property type="component" value="Segment"/>
</dbReference>
<protein>
    <submittedName>
        <fullName evidence="1">Putative DNA binding protein</fullName>
    </submittedName>
</protein>
<proteinExistence type="predicted"/>
<gene>
    <name evidence="1" type="ORF">Eldridge_0182</name>
</gene>
<dbReference type="InterPro" id="IPR001387">
    <property type="entry name" value="Cro/C1-type_HTH"/>
</dbReference>